<dbReference type="SUPFAM" id="SSF53335">
    <property type="entry name" value="S-adenosyl-L-methionine-dependent methyltransferases"/>
    <property type="match status" value="1"/>
</dbReference>
<name>A0ABR8BGE6_9NOSO</name>
<dbReference type="EMBL" id="JACJQL010000012">
    <property type="protein sequence ID" value="MBD2251786.1"/>
    <property type="molecule type" value="Genomic_DNA"/>
</dbReference>
<evidence type="ECO:0000256" key="1">
    <source>
        <dbReference type="ARBA" id="ARBA00011975"/>
    </source>
</evidence>
<dbReference type="Gene3D" id="3.90.120.10">
    <property type="entry name" value="DNA Methylase, subunit A, domain 2"/>
    <property type="match status" value="1"/>
</dbReference>
<evidence type="ECO:0000313" key="9">
    <source>
        <dbReference type="Proteomes" id="UP000621307"/>
    </source>
</evidence>
<evidence type="ECO:0000256" key="7">
    <source>
        <dbReference type="RuleBase" id="RU000416"/>
    </source>
</evidence>
<evidence type="ECO:0000313" key="8">
    <source>
        <dbReference type="EMBL" id="MBD2251786.1"/>
    </source>
</evidence>
<dbReference type="GO" id="GO:0008168">
    <property type="term" value="F:methyltransferase activity"/>
    <property type="evidence" value="ECO:0007669"/>
    <property type="project" value="UniProtKB-KW"/>
</dbReference>
<gene>
    <name evidence="8" type="ORF">H6G14_10805</name>
</gene>
<comment type="similarity">
    <text evidence="6 7">Belongs to the class I-like SAM-binding methyltransferase superfamily. C5-methyltransferase family.</text>
</comment>
<dbReference type="NCBIfam" id="TIGR00675">
    <property type="entry name" value="dcm"/>
    <property type="match status" value="1"/>
</dbReference>
<keyword evidence="9" id="KW-1185">Reference proteome</keyword>
<evidence type="ECO:0000256" key="4">
    <source>
        <dbReference type="ARBA" id="ARBA00022691"/>
    </source>
</evidence>
<dbReference type="PANTHER" id="PTHR10629">
    <property type="entry name" value="CYTOSINE-SPECIFIC METHYLTRANSFERASE"/>
    <property type="match status" value="1"/>
</dbReference>
<evidence type="ECO:0000256" key="6">
    <source>
        <dbReference type="PROSITE-ProRule" id="PRU01016"/>
    </source>
</evidence>
<accession>A0ABR8BGE6</accession>
<sequence>MSVKPQIFSFFAGSGLLDLGFETSGFNIVYVNEIFPPFMAAYRYSREILNLPLPEYGYDQGDAADVSKLLEGSPAKRLLELVQDCRKSNNIVGFIGGPPCPDFSIGGKNRGYLGDNGRLSSAYIELICQNLPDFFLFENVKGLWRTKKHRHFFESLKRKLTASGYLLTERVINTIEYGVPQNRERIILLGFIKSLFNDLWDINSHNQKRVEFIFPWKSKVLCPKEKVFAYPWIQIEPFRENSLVSCPNNIPQELTVEYWFRKNDVINHPNSQHYFQPRAGILKFASVAEGDDSKKSFKRLHRWRYSPTACYGNNEVHLHPYKIRRISVAEALAIQSLPAKFALPENMSLTNMFKTIGNGVPYLASKALAESILDFLNTGIKKQLE</sequence>
<keyword evidence="4 6" id="KW-0949">S-adenosyl-L-methionine</keyword>
<keyword evidence="2 6" id="KW-0489">Methyltransferase</keyword>
<organism evidence="8 9">
    <name type="scientific">Nostoc parmelioides FACHB-3921</name>
    <dbReference type="NCBI Taxonomy" id="2692909"/>
    <lineage>
        <taxon>Bacteria</taxon>
        <taxon>Bacillati</taxon>
        <taxon>Cyanobacteriota</taxon>
        <taxon>Cyanophyceae</taxon>
        <taxon>Nostocales</taxon>
        <taxon>Nostocaceae</taxon>
        <taxon>Nostoc</taxon>
    </lineage>
</organism>
<comment type="caution">
    <text evidence="8">The sequence shown here is derived from an EMBL/GenBank/DDBJ whole genome shotgun (WGS) entry which is preliminary data.</text>
</comment>
<feature type="active site" evidence="6">
    <location>
        <position position="100"/>
    </location>
</feature>
<dbReference type="EC" id="2.1.1.37" evidence="1"/>
<dbReference type="Pfam" id="PF00145">
    <property type="entry name" value="DNA_methylase"/>
    <property type="match status" value="1"/>
</dbReference>
<protein>
    <recommendedName>
        <fullName evidence="1">DNA (cytosine-5-)-methyltransferase</fullName>
        <ecNumber evidence="1">2.1.1.37</ecNumber>
    </recommendedName>
</protein>
<dbReference type="Gene3D" id="3.40.50.150">
    <property type="entry name" value="Vaccinia Virus protein VP39"/>
    <property type="match status" value="1"/>
</dbReference>
<reference evidence="8 9" key="1">
    <citation type="journal article" date="2020" name="ISME J.">
        <title>Comparative genomics reveals insights into cyanobacterial evolution and habitat adaptation.</title>
        <authorList>
            <person name="Chen M.Y."/>
            <person name="Teng W.K."/>
            <person name="Zhao L."/>
            <person name="Hu C.X."/>
            <person name="Zhou Y.K."/>
            <person name="Han B.P."/>
            <person name="Song L.R."/>
            <person name="Shu W.S."/>
        </authorList>
    </citation>
    <scope>NUCLEOTIDE SEQUENCE [LARGE SCALE GENOMIC DNA]</scope>
    <source>
        <strain evidence="8 9">FACHB-3921</strain>
    </source>
</reference>
<keyword evidence="3 6" id="KW-0808">Transferase</keyword>
<evidence type="ECO:0000256" key="2">
    <source>
        <dbReference type="ARBA" id="ARBA00022603"/>
    </source>
</evidence>
<dbReference type="GO" id="GO:0032259">
    <property type="term" value="P:methylation"/>
    <property type="evidence" value="ECO:0007669"/>
    <property type="project" value="UniProtKB-KW"/>
</dbReference>
<evidence type="ECO:0000256" key="5">
    <source>
        <dbReference type="ARBA" id="ARBA00022747"/>
    </source>
</evidence>
<proteinExistence type="inferred from homology"/>
<dbReference type="PANTHER" id="PTHR10629:SF52">
    <property type="entry name" value="DNA (CYTOSINE-5)-METHYLTRANSFERASE 1"/>
    <property type="match status" value="1"/>
</dbReference>
<dbReference type="PROSITE" id="PS51679">
    <property type="entry name" value="SAM_MT_C5"/>
    <property type="match status" value="1"/>
</dbReference>
<dbReference type="InterPro" id="IPR050390">
    <property type="entry name" value="C5-Methyltransferase"/>
</dbReference>
<dbReference type="PRINTS" id="PR00105">
    <property type="entry name" value="C5METTRFRASE"/>
</dbReference>
<dbReference type="InterPro" id="IPR029063">
    <property type="entry name" value="SAM-dependent_MTases_sf"/>
</dbReference>
<keyword evidence="5" id="KW-0680">Restriction system</keyword>
<evidence type="ECO:0000256" key="3">
    <source>
        <dbReference type="ARBA" id="ARBA00022679"/>
    </source>
</evidence>
<dbReference type="Proteomes" id="UP000621307">
    <property type="component" value="Unassembled WGS sequence"/>
</dbReference>
<dbReference type="RefSeq" id="WP_190567443.1">
    <property type="nucleotide sequence ID" value="NZ_JACJQL010000012.1"/>
</dbReference>
<dbReference type="InterPro" id="IPR001525">
    <property type="entry name" value="C5_MeTfrase"/>
</dbReference>